<organism evidence="2 3">
    <name type="scientific">Photinus pyralis</name>
    <name type="common">Common eastern firefly</name>
    <name type="synonym">Lampyris pyralis</name>
    <dbReference type="NCBI Taxonomy" id="7054"/>
    <lineage>
        <taxon>Eukaryota</taxon>
        <taxon>Metazoa</taxon>
        <taxon>Ecdysozoa</taxon>
        <taxon>Arthropoda</taxon>
        <taxon>Hexapoda</taxon>
        <taxon>Insecta</taxon>
        <taxon>Pterygota</taxon>
        <taxon>Neoptera</taxon>
        <taxon>Endopterygota</taxon>
        <taxon>Coleoptera</taxon>
        <taxon>Polyphaga</taxon>
        <taxon>Elateriformia</taxon>
        <taxon>Elateroidea</taxon>
        <taxon>Lampyridae</taxon>
        <taxon>Lampyrinae</taxon>
        <taxon>Photinus</taxon>
    </lineage>
</organism>
<evidence type="ECO:0000313" key="3">
    <source>
        <dbReference type="Proteomes" id="UP000327044"/>
    </source>
</evidence>
<gene>
    <name evidence="2" type="ORF">PPYR_08245</name>
</gene>
<keyword evidence="1" id="KW-0732">Signal</keyword>
<dbReference type="InParanoid" id="A0A5N4AIV4"/>
<evidence type="ECO:0000313" key="2">
    <source>
        <dbReference type="EMBL" id="KAB0797251.1"/>
    </source>
</evidence>
<evidence type="ECO:0000256" key="1">
    <source>
        <dbReference type="SAM" id="SignalP"/>
    </source>
</evidence>
<accession>A0A5N4AIV4</accession>
<dbReference type="EMBL" id="VVIM01000006">
    <property type="protein sequence ID" value="KAB0797251.1"/>
    <property type="molecule type" value="Genomic_DNA"/>
</dbReference>
<dbReference type="OrthoDB" id="8185902at2759"/>
<proteinExistence type="predicted"/>
<dbReference type="PANTHER" id="PTHR11008:SF39">
    <property type="entry name" value="CIRCADIAN CLOCK-CONTROLLED PROTEIN-LIKE PROTEIN"/>
    <property type="match status" value="1"/>
</dbReference>
<dbReference type="InterPro" id="IPR010562">
    <property type="entry name" value="Haemolymph_juvenile_hormone-bd"/>
</dbReference>
<dbReference type="Proteomes" id="UP000327044">
    <property type="component" value="Unassembled WGS sequence"/>
</dbReference>
<feature type="chain" id="PRO_5024308648" evidence="1">
    <location>
        <begin position="17"/>
        <end position="242"/>
    </location>
</feature>
<dbReference type="PANTHER" id="PTHR11008">
    <property type="entry name" value="PROTEIN TAKEOUT-LIKE PROTEIN"/>
    <property type="match status" value="1"/>
</dbReference>
<protein>
    <submittedName>
        <fullName evidence="2">Uncharacterized protein</fullName>
    </submittedName>
</protein>
<sequence length="242" mass="27265">MYAPLSLISLFVLVNAQREIPDYIHICHRNDPNVADCIKTSVELLRPRLKEGIPELDVPSLDPFYVPDHDLVMGSPSFKLLRRNTVAYGVSDFEIVKLKVNIPDLTFGIQVLIPLIIVEGDFDISAQILIPFKGQGRYSMNASRAFGDAVLHAEPKDGNGEDHLHFIRLELKINVPEYHISLSSPNSGGSLLSKTANMVNQNKKLFLDILMPVLERQLSVMLLDIANRITKNFKYDEVFPEK</sequence>
<reference evidence="2 3" key="1">
    <citation type="journal article" date="2018" name="Elife">
        <title>Firefly genomes illuminate parallel origins of bioluminescence in beetles.</title>
        <authorList>
            <person name="Fallon T.R."/>
            <person name="Lower S.E."/>
            <person name="Chang C.H."/>
            <person name="Bessho-Uehara M."/>
            <person name="Martin G.J."/>
            <person name="Bewick A.J."/>
            <person name="Behringer M."/>
            <person name="Debat H.J."/>
            <person name="Wong I."/>
            <person name="Day J.C."/>
            <person name="Suvorov A."/>
            <person name="Silva C.J."/>
            <person name="Stanger-Hall K.F."/>
            <person name="Hall D.W."/>
            <person name="Schmitz R.J."/>
            <person name="Nelson D.R."/>
            <person name="Lewis S.M."/>
            <person name="Shigenobu S."/>
            <person name="Bybee S.M."/>
            <person name="Larracuente A.M."/>
            <person name="Oba Y."/>
            <person name="Weng J.K."/>
        </authorList>
    </citation>
    <scope>NUCLEOTIDE SEQUENCE [LARGE SCALE GENOMIC DNA]</scope>
    <source>
        <strain evidence="2">1611_PpyrPB1</strain>
        <tissue evidence="2">Whole body</tissue>
    </source>
</reference>
<feature type="signal peptide" evidence="1">
    <location>
        <begin position="1"/>
        <end position="16"/>
    </location>
</feature>
<keyword evidence="3" id="KW-1185">Reference proteome</keyword>
<dbReference type="Pfam" id="PF06585">
    <property type="entry name" value="JHBP"/>
    <property type="match status" value="1"/>
</dbReference>
<dbReference type="AlphaFoldDB" id="A0A5N4AIV4"/>
<dbReference type="Gene3D" id="3.15.10.30">
    <property type="entry name" value="Haemolymph juvenile hormone binding protein"/>
    <property type="match status" value="1"/>
</dbReference>
<comment type="caution">
    <text evidence="2">The sequence shown here is derived from an EMBL/GenBank/DDBJ whole genome shotgun (WGS) entry which is preliminary data.</text>
</comment>
<dbReference type="GO" id="GO:0005615">
    <property type="term" value="C:extracellular space"/>
    <property type="evidence" value="ECO:0007669"/>
    <property type="project" value="TreeGrafter"/>
</dbReference>
<dbReference type="InterPro" id="IPR038606">
    <property type="entry name" value="To_sf"/>
</dbReference>
<name>A0A5N4AIV4_PHOPY</name>
<dbReference type="SMART" id="SM00700">
    <property type="entry name" value="JHBP"/>
    <property type="match status" value="1"/>
</dbReference>